<dbReference type="Gene3D" id="1.10.10.2360">
    <property type="match status" value="1"/>
</dbReference>
<proteinExistence type="inferred from homology"/>
<dbReference type="GO" id="GO:0031965">
    <property type="term" value="C:nuclear membrane"/>
    <property type="evidence" value="ECO:0007669"/>
    <property type="project" value="UniProtKB-SubCell"/>
</dbReference>
<dbReference type="Gene3D" id="1.25.40.690">
    <property type="match status" value="1"/>
</dbReference>
<dbReference type="InterPro" id="IPR036903">
    <property type="entry name" value="Nup98_auto-Pept-S59_dom_sf"/>
</dbReference>
<feature type="region of interest" description="Disordered" evidence="12">
    <location>
        <begin position="1"/>
        <end position="22"/>
    </location>
</feature>
<dbReference type="PROSITE" id="PS51434">
    <property type="entry name" value="NUP_C"/>
    <property type="match status" value="1"/>
</dbReference>
<dbReference type="SUPFAM" id="SSF82215">
    <property type="entry name" value="C-terminal autoproteolytic domain of nucleoporin nup98"/>
    <property type="match status" value="1"/>
</dbReference>
<dbReference type="GO" id="GO:0000973">
    <property type="term" value="P:post-transcriptional tethering of RNA polymerase II gene DNA at nuclear periphery"/>
    <property type="evidence" value="ECO:0007669"/>
    <property type="project" value="TreeGrafter"/>
</dbReference>
<dbReference type="GO" id="GO:0006606">
    <property type="term" value="P:protein import into nucleus"/>
    <property type="evidence" value="ECO:0007669"/>
    <property type="project" value="TreeGrafter"/>
</dbReference>
<evidence type="ECO:0000256" key="11">
    <source>
        <dbReference type="ARBA" id="ARBA00023242"/>
    </source>
</evidence>
<feature type="region of interest" description="Disordered" evidence="12">
    <location>
        <begin position="68"/>
        <end position="91"/>
    </location>
</feature>
<evidence type="ECO:0000256" key="9">
    <source>
        <dbReference type="ARBA" id="ARBA00023010"/>
    </source>
</evidence>
<keyword evidence="9" id="KW-0811">Translocation</keyword>
<keyword evidence="5" id="KW-0813">Transport</keyword>
<keyword evidence="10" id="KW-0906">Nuclear pore complex</keyword>
<feature type="compositionally biased region" description="Low complexity" evidence="12">
    <location>
        <begin position="743"/>
        <end position="757"/>
    </location>
</feature>
<dbReference type="OrthoDB" id="3797628at2759"/>
<evidence type="ECO:0000256" key="2">
    <source>
        <dbReference type="ARBA" id="ARBA00004620"/>
    </source>
</evidence>
<dbReference type="PANTHER" id="PTHR23198:SF6">
    <property type="entry name" value="NUCLEAR PORE COMPLEX PROTEIN NUP98-NUP96"/>
    <property type="match status" value="1"/>
</dbReference>
<feature type="region of interest" description="Disordered" evidence="12">
    <location>
        <begin position="223"/>
        <end position="255"/>
    </location>
</feature>
<evidence type="ECO:0000259" key="13">
    <source>
        <dbReference type="PROSITE" id="PS51434"/>
    </source>
</evidence>
<dbReference type="GO" id="GO:0017056">
    <property type="term" value="F:structural constituent of nuclear pore"/>
    <property type="evidence" value="ECO:0007669"/>
    <property type="project" value="InterPro"/>
</dbReference>
<name>A0A8S1CQS2_9INSE</name>
<evidence type="ECO:0000256" key="12">
    <source>
        <dbReference type="SAM" id="MobiDB-lite"/>
    </source>
</evidence>
<keyword evidence="15" id="KW-1185">Reference proteome</keyword>
<dbReference type="GO" id="GO:0034398">
    <property type="term" value="P:telomere tethering at nuclear periphery"/>
    <property type="evidence" value="ECO:0007669"/>
    <property type="project" value="TreeGrafter"/>
</dbReference>
<feature type="compositionally biased region" description="Polar residues" evidence="12">
    <location>
        <begin position="705"/>
        <end position="733"/>
    </location>
</feature>
<comment type="similarity">
    <text evidence="3">Belongs to the nucleoporin GLFG family.</text>
</comment>
<reference evidence="14 15" key="1">
    <citation type="submission" date="2020-04" db="EMBL/GenBank/DDBJ databases">
        <authorList>
            <person name="Alioto T."/>
            <person name="Alioto T."/>
            <person name="Gomez Garrido J."/>
        </authorList>
    </citation>
    <scope>NUCLEOTIDE SEQUENCE [LARGE SCALE GENOMIC DNA]</scope>
</reference>
<evidence type="ECO:0000256" key="6">
    <source>
        <dbReference type="ARBA" id="ARBA00022813"/>
    </source>
</evidence>
<evidence type="ECO:0000256" key="5">
    <source>
        <dbReference type="ARBA" id="ARBA00022448"/>
    </source>
</evidence>
<dbReference type="Pfam" id="PF04096">
    <property type="entry name" value="Nucleoporin2"/>
    <property type="match status" value="1"/>
</dbReference>
<evidence type="ECO:0000256" key="7">
    <source>
        <dbReference type="ARBA" id="ARBA00022816"/>
    </source>
</evidence>
<dbReference type="GO" id="GO:0006405">
    <property type="term" value="P:RNA export from nucleus"/>
    <property type="evidence" value="ECO:0007669"/>
    <property type="project" value="TreeGrafter"/>
</dbReference>
<comment type="subcellular location">
    <subcellularLocation>
        <location evidence="2">Nucleus membrane</location>
        <topology evidence="2">Peripheral membrane protein</topology>
        <orientation evidence="2">Nucleoplasmic side</orientation>
    </subcellularLocation>
    <subcellularLocation>
        <location evidence="1">Nucleus</location>
        <location evidence="1">Nuclear pore complex</location>
    </subcellularLocation>
</comment>
<keyword evidence="11" id="KW-0539">Nucleus</keyword>
<organism evidence="14 15">
    <name type="scientific">Cloeon dipterum</name>
    <dbReference type="NCBI Taxonomy" id="197152"/>
    <lineage>
        <taxon>Eukaryota</taxon>
        <taxon>Metazoa</taxon>
        <taxon>Ecdysozoa</taxon>
        <taxon>Arthropoda</taxon>
        <taxon>Hexapoda</taxon>
        <taxon>Insecta</taxon>
        <taxon>Pterygota</taxon>
        <taxon>Palaeoptera</taxon>
        <taxon>Ephemeroptera</taxon>
        <taxon>Pisciforma</taxon>
        <taxon>Baetidae</taxon>
        <taxon>Cloeon</taxon>
    </lineage>
</organism>
<dbReference type="EMBL" id="CADEPI010000078">
    <property type="protein sequence ID" value="CAB3372946.1"/>
    <property type="molecule type" value="Genomic_DNA"/>
</dbReference>
<feature type="region of interest" description="Disordered" evidence="12">
    <location>
        <begin position="700"/>
        <end position="774"/>
    </location>
</feature>
<dbReference type="PANTHER" id="PTHR23198">
    <property type="entry name" value="NUCLEOPORIN"/>
    <property type="match status" value="1"/>
</dbReference>
<sequence>MFNNKTTFGQNPSSSTFGFGGAPTSSTPFGQSAFSKPATANTGFQSTGFGSTGSTLFGGTTAQATSGLFGGTPAPAFGQQPQQQQQSAFSGFNTAGSSSLFGSNSASTFAQPKPAFGAFGASTQSSGLFGSQPAVSTATSSASLFNNQPTGGLFGSSGGFGASTNNNNVIGTPIKFNPLAGTDTMVKNNQTTTISTRHQCITCMKEYENKSLEELRMEDLQAGRKGPQQGGGLFAGSTQQQPQQQSSLFGGATLGQPSTSFGDKSLFGATPTSNTGLTNTFGGTTAFGSTAQANTGLFGKPTTFGTPASTASTNFAFGGTNNNNSANPFGGATQKTFGNTGSTLFGAQQPTSLFGATPTTNTGFGFGAQQPQQQQQQQGIGLFGQKQTATPFGMAAPQPVSQPGFGFGQNTATNTQNLFGNKPAMGTGLGTSFGGATSSPFGAKPLGTTPAPAFGSAFGGQQQTNALGGGTSLFGQSKPTGTTPNFGLGQTQQTLAFGGAGLAANNNPFGAKPAAPTSLFGGGVTSAGLFSNPSSAPGTGLFGASTFGTGSTGLTLGQAGSLGLNTAKPFGGFGAPLGGQANAAASQSQAAHQHILALTAYPYGDQPLFRNLPSDKVEELRMKATNPMAQKAAISQSPSFTVSSTATPKLAVKPSGAASSTKSSLFEGLEASSPLVSAGGGSYKHLAAAITPKSSIKLLKIRPDGNTSRGSLTGDTTQGSQSTPVSTFRSATTKFKDILPGGTAASSTPKAATSKASDNANKENEQSDDLNDSLADPRAVRKLALEESQGPLNATDASICISEISDGGEEDGQGEDQMAPHPAGIVMRRAGYYTMPSLSELAKLYEETGKCVVSNFLIGRLNYGNIFFDEQMDVAGLNLDEIVHIRHREVVVYPNDEEKPALGQGLNRKAQVTLDRIFPTNKQTRAPIRDVDTILNMDYDTTLRKACIKMKARFIEYLPNNGSWVFKVDHFSKYGLPDESDDDDDMVIGETSRALPPAEVPVPPKPPVVQAAQQPQVPPKPAHTLSDSHTIFGTSMNFSNAEGMEEDYTEILSPSEHMPRLTGMDTSKIRLMKASLFENEDSFFDEKMAEEEFTFEKPASPGTVRGIAIVPQELEMTLAVPEKEARPSRPHQRPAIVTPKTMPFPVTLPDGLADCALDAALFHGSCAKSSWTARGATITTCDQQVTLTCPYLASNAKKELIEEHLGVQLRLSNLNREDGQIPRCTPQEGRDLLISHCDLVANRRPASAKERMARQVLQLCNTLWGDLSSNPTPAVESYLRRQAVCEWLQTVICEEEAASPMPAESHEARVLKQLAQGKLLECVNACQEVGDHFLSLLVASSGSAAYPKQMVLRQVHDWVSIGVSRHLNEDRLRAWLLCGAGQPVLAQEDGAALNALQSLPWLCALAAHAWYLCSPAASVPDIVAKYESTFQSESPFAAAPVPPGGSEIHLDLRYQLLKLFIQRTYPLEGLLSVETHYPDSPLDFSLSWLLLELLDSLHYTHVSDHCSQSLHLAFAEQLEAIGLWHWSVFVLQHIINPKMRQSAVESVILRHVIPNANVAPKVLSQKEDFLVHKLGIPASLIYSSKATHLKSTDRNVEMAFYHLYAEEWNECYQTVIGHLSADAVINDDFKEVWELLRELQRHSHEIDEWHGHGQIVLNFLNLVEELAALRYTSAEGKLEAISQKVVVTLNHLKIMPCSSPKERLCQSEMAHKLFDLAHAMIVAHRDPRVSASEDYRLLELDKCITHFVYRDNDPVKK</sequence>
<feature type="domain" description="Peptidase S59" evidence="13">
    <location>
        <begin position="829"/>
        <end position="971"/>
    </location>
</feature>
<evidence type="ECO:0000256" key="10">
    <source>
        <dbReference type="ARBA" id="ARBA00023132"/>
    </source>
</evidence>
<evidence type="ECO:0000256" key="3">
    <source>
        <dbReference type="ARBA" id="ARBA00008926"/>
    </source>
</evidence>
<dbReference type="Pfam" id="PF12110">
    <property type="entry name" value="Nup96"/>
    <property type="match status" value="1"/>
</dbReference>
<evidence type="ECO:0000313" key="14">
    <source>
        <dbReference type="EMBL" id="CAB3372946.1"/>
    </source>
</evidence>
<dbReference type="GO" id="GO:0003723">
    <property type="term" value="F:RNA binding"/>
    <property type="evidence" value="ECO:0007669"/>
    <property type="project" value="TreeGrafter"/>
</dbReference>
<keyword evidence="6" id="KW-0068">Autocatalytic cleavage</keyword>
<evidence type="ECO:0000256" key="4">
    <source>
        <dbReference type="ARBA" id="ARBA00013472"/>
    </source>
</evidence>
<keyword evidence="8" id="KW-0653">Protein transport</keyword>
<dbReference type="FunFam" id="1.10.10.2360:FF:000001">
    <property type="entry name" value="Nuclear pore complex protein Nup98-Nup96"/>
    <property type="match status" value="1"/>
</dbReference>
<dbReference type="GO" id="GO:0044614">
    <property type="term" value="C:nuclear pore cytoplasmic filaments"/>
    <property type="evidence" value="ECO:0007669"/>
    <property type="project" value="TreeGrafter"/>
</dbReference>
<dbReference type="GO" id="GO:0051028">
    <property type="term" value="P:mRNA transport"/>
    <property type="evidence" value="ECO:0007669"/>
    <property type="project" value="UniProtKB-KW"/>
</dbReference>
<feature type="region of interest" description="Disordered" evidence="12">
    <location>
        <begin position="1121"/>
        <end position="1140"/>
    </location>
</feature>
<evidence type="ECO:0000256" key="1">
    <source>
        <dbReference type="ARBA" id="ARBA00004567"/>
    </source>
</evidence>
<dbReference type="InterPro" id="IPR007230">
    <property type="entry name" value="Nup98_auto-Pept-S59_dom"/>
</dbReference>
<keyword evidence="7" id="KW-0509">mRNA transport</keyword>
<evidence type="ECO:0000256" key="8">
    <source>
        <dbReference type="ARBA" id="ARBA00022927"/>
    </source>
</evidence>
<protein>
    <recommendedName>
        <fullName evidence="4">Nuclear pore complex protein Nup98-Nup96</fullName>
    </recommendedName>
</protein>
<dbReference type="InterPro" id="IPR037665">
    <property type="entry name" value="Nucleoporin_S59-like"/>
</dbReference>
<evidence type="ECO:0000313" key="15">
    <source>
        <dbReference type="Proteomes" id="UP000494165"/>
    </source>
</evidence>
<dbReference type="Pfam" id="PF21240">
    <property type="entry name" value="Nup98_GLEBS"/>
    <property type="match status" value="1"/>
</dbReference>
<dbReference type="Gene3D" id="3.30.1610.10">
    <property type="entry name" value="Peptidase S59, nucleoporin"/>
    <property type="match status" value="1"/>
</dbReference>
<gene>
    <name evidence="14" type="ORF">CLODIP_2_CD11065</name>
</gene>
<dbReference type="Proteomes" id="UP000494165">
    <property type="component" value="Unassembled WGS sequence"/>
</dbReference>
<dbReference type="InterPro" id="IPR021967">
    <property type="entry name" value="Nup98_C"/>
</dbReference>
<comment type="caution">
    <text evidence="14">The sequence shown here is derived from an EMBL/GenBank/DDBJ whole genome shotgun (WGS) entry which is preliminary data.</text>
</comment>
<dbReference type="GO" id="GO:0008139">
    <property type="term" value="F:nuclear localization sequence binding"/>
    <property type="evidence" value="ECO:0007669"/>
    <property type="project" value="TreeGrafter"/>
</dbReference>
<feature type="compositionally biased region" description="Low complexity" evidence="12">
    <location>
        <begin position="73"/>
        <end position="91"/>
    </location>
</feature>
<accession>A0A8S1CQS2</accession>